<dbReference type="EMBL" id="JAJSOF020000031">
    <property type="protein sequence ID" value="KAJ4431696.1"/>
    <property type="molecule type" value="Genomic_DNA"/>
</dbReference>
<proteinExistence type="predicted"/>
<dbReference type="InterPro" id="IPR029058">
    <property type="entry name" value="AB_hydrolase_fold"/>
</dbReference>
<name>A0ABQ8SC86_PERAM</name>
<accession>A0ABQ8SC86</accession>
<dbReference type="Pfam" id="PF07859">
    <property type="entry name" value="Abhydrolase_3"/>
    <property type="match status" value="2"/>
</dbReference>
<dbReference type="PANTHER" id="PTHR23025">
    <property type="entry name" value="TRIACYLGLYCEROL LIPASE"/>
    <property type="match status" value="1"/>
</dbReference>
<reference evidence="3 4" key="1">
    <citation type="journal article" date="2022" name="Allergy">
        <title>Genome assembly and annotation of Periplaneta americana reveal a comprehensive cockroach allergen profile.</title>
        <authorList>
            <person name="Wang L."/>
            <person name="Xiong Q."/>
            <person name="Saelim N."/>
            <person name="Wang L."/>
            <person name="Nong W."/>
            <person name="Wan A.T."/>
            <person name="Shi M."/>
            <person name="Liu X."/>
            <person name="Cao Q."/>
            <person name="Hui J.H.L."/>
            <person name="Sookrung N."/>
            <person name="Leung T.F."/>
            <person name="Tungtrongchitr A."/>
            <person name="Tsui S.K.W."/>
        </authorList>
    </citation>
    <scope>NUCLEOTIDE SEQUENCE [LARGE SCALE GENOMIC DNA]</scope>
    <source>
        <strain evidence="3">PWHHKU_190912</strain>
    </source>
</reference>
<sequence length="818" mass="90095">MTDSEENCSSTTNDTSCSTSFSLYQVLKDLCKNNAQFFQQDESESGQRLHAGFLALIDQVNMITPMVGEVREAASKFDFDQDTPGNGYRSFVAVVDLCIQHGVKLSRSVCDSRDSFLFRKSFYMREVEACSHLLASLGTCMAHLQTLMSWSKEGELFPDEQHSPDELLKRAEGINMYCFYGRCLGFQFCESMQKILKTISICMASFSEIYYGNGGLLARATNSVWTGGKYLLDPELRARRIVNISQHASVDFCKSFWLLTETELMGRLPGMVCPAVAVNKVISIPPEPLTYTAPDGSTVSVPVPVAHLGPAPVMARFLSSVRREGMSSGRNVQYFPLYVSEQQSCVVSILVSCRVPQCELLQIADLKERGPQVLPPSPGLIVHCHGGGFVAQSSRSHEMYLRDWACQLKVPILSIDYSLAPRAPFPRALEEALYAYCWAINNAHILGSTAEKVVLVGDSAGANLNIGVAMKCVELGIRPPSGLFLAYAPVLVSFVPSPSRLLCLMDPLLPFGFMIRCLKAYACPSEEDLSRTLEGSISESFEEVSESDLQELAAHKSGSDTLTTVSLTSLQADGTEQAKASHLYRIGISASPICVLCDDPAEMNEDHLKTCEALRSEETTVQKWSHAYRALRVRVPGEVRAGLRHGLRGRKIPVLRTEPEVEENVLFEVPRQEAGLSSKLGRAVGNIASSTFQYVTGKQDRSVSLGSESLEALDSLLQRSPSDELHFTVPRDPYLSPYWASDEVLKQLPPTRILSVQLDPCLDDCVMFAKKLRNLGVPVSLDVIDGLPHGFLNFSQLSKEARAGSSQCVKRIQELLDL</sequence>
<evidence type="ECO:0000313" key="4">
    <source>
        <dbReference type="Proteomes" id="UP001148838"/>
    </source>
</evidence>
<protein>
    <recommendedName>
        <fullName evidence="5">Hormone-sensitive lipase</fullName>
    </recommendedName>
</protein>
<feature type="domain" description="Alpha/beta hydrolase fold-3" evidence="2">
    <location>
        <begin position="731"/>
        <end position="792"/>
    </location>
</feature>
<dbReference type="Proteomes" id="UP001148838">
    <property type="component" value="Unassembled WGS sequence"/>
</dbReference>
<keyword evidence="4" id="KW-1185">Reference proteome</keyword>
<evidence type="ECO:0000259" key="2">
    <source>
        <dbReference type="Pfam" id="PF07859"/>
    </source>
</evidence>
<organism evidence="3 4">
    <name type="scientific">Periplaneta americana</name>
    <name type="common">American cockroach</name>
    <name type="synonym">Blatta americana</name>
    <dbReference type="NCBI Taxonomy" id="6978"/>
    <lineage>
        <taxon>Eukaryota</taxon>
        <taxon>Metazoa</taxon>
        <taxon>Ecdysozoa</taxon>
        <taxon>Arthropoda</taxon>
        <taxon>Hexapoda</taxon>
        <taxon>Insecta</taxon>
        <taxon>Pterygota</taxon>
        <taxon>Neoptera</taxon>
        <taxon>Polyneoptera</taxon>
        <taxon>Dictyoptera</taxon>
        <taxon>Blattodea</taxon>
        <taxon>Blattoidea</taxon>
        <taxon>Blattidae</taxon>
        <taxon>Blattinae</taxon>
        <taxon>Periplaneta</taxon>
    </lineage>
</organism>
<dbReference type="InterPro" id="IPR013094">
    <property type="entry name" value="AB_hydrolase_3"/>
</dbReference>
<comment type="caution">
    <text evidence="3">The sequence shown here is derived from an EMBL/GenBank/DDBJ whole genome shotgun (WGS) entry which is preliminary data.</text>
</comment>
<dbReference type="Pfam" id="PF06350">
    <property type="entry name" value="HSL_N"/>
    <property type="match status" value="1"/>
</dbReference>
<dbReference type="SUPFAM" id="SSF53474">
    <property type="entry name" value="alpha/beta-Hydrolases"/>
    <property type="match status" value="1"/>
</dbReference>
<dbReference type="InterPro" id="IPR010468">
    <property type="entry name" value="HSL_N"/>
</dbReference>
<evidence type="ECO:0000313" key="3">
    <source>
        <dbReference type="EMBL" id="KAJ4431696.1"/>
    </source>
</evidence>
<dbReference type="PANTHER" id="PTHR23025:SF3">
    <property type="entry name" value="HORMONE-SENSITIVE LIPASE"/>
    <property type="match status" value="1"/>
</dbReference>
<evidence type="ECO:0008006" key="5">
    <source>
        <dbReference type="Google" id="ProtNLM"/>
    </source>
</evidence>
<dbReference type="Gene3D" id="3.40.50.1820">
    <property type="entry name" value="alpha/beta hydrolase"/>
    <property type="match status" value="2"/>
</dbReference>
<feature type="domain" description="Hormone-sensitive lipase N-terminal" evidence="1">
    <location>
        <begin position="24"/>
        <end position="327"/>
    </location>
</feature>
<evidence type="ECO:0000259" key="1">
    <source>
        <dbReference type="Pfam" id="PF06350"/>
    </source>
</evidence>
<feature type="domain" description="Alpha/beta hydrolase fold-3" evidence="2">
    <location>
        <begin position="381"/>
        <end position="530"/>
    </location>
</feature>
<gene>
    <name evidence="3" type="ORF">ANN_20298</name>
</gene>